<sequence>MSERSGSGSGGVAGSVSLSVSGARALAVRALVVLGYSPADAATIADHLLDCELRGLGMSGLARIVSIAERLGSAGPVVGPSAATVTSPSSTRIDGRDRIGYLVADEATTAAIAHAESSGIGLVGAHGTWYTGMLSHYAERIVERGLVAMLASSATPWVAPHGGTQPVVGTNPICFAFPSDGDPFVWDIGTSSIIHADVVLAERLGLPLPSGVAFDASGAPTTSPTEALAGAFTTWGGHRGSGLALVVQLLGALAGAPVAPGHLQDFGMVVLAIDPGVLGAGADAGAGAASLGGAAALRASVAELQASLADTAPVDPAHPVRAPFARSIAERRRRLAADAIEVPTAVVDAVRALADGVARA</sequence>
<dbReference type="SUPFAM" id="SSF89733">
    <property type="entry name" value="L-sulfolactate dehydrogenase-like"/>
    <property type="match status" value="1"/>
</dbReference>
<dbReference type="InterPro" id="IPR043144">
    <property type="entry name" value="Mal/L-sulf/L-lact_DH-like_ah"/>
</dbReference>
<dbReference type="EMBL" id="LT629695">
    <property type="protein sequence ID" value="SDH42711.1"/>
    <property type="molecule type" value="Genomic_DNA"/>
</dbReference>
<dbReference type="InterPro" id="IPR003767">
    <property type="entry name" value="Malate/L-lactate_DH-like"/>
</dbReference>
<dbReference type="RefSeq" id="WP_197674636.1">
    <property type="nucleotide sequence ID" value="NZ_LT629695.1"/>
</dbReference>
<dbReference type="AlphaFoldDB" id="A0A1G8CB66"/>
<proteinExistence type="inferred from homology"/>
<dbReference type="InterPro" id="IPR036111">
    <property type="entry name" value="Mal/L-sulfo/L-lacto_DH-like_sf"/>
</dbReference>
<keyword evidence="4" id="KW-1185">Reference proteome</keyword>
<dbReference type="PANTHER" id="PTHR11091:SF0">
    <property type="entry name" value="MALATE DEHYDROGENASE"/>
    <property type="match status" value="1"/>
</dbReference>
<gene>
    <name evidence="3" type="ORF">SAMN04489720_1227</name>
</gene>
<reference evidence="4" key="1">
    <citation type="submission" date="2016-10" db="EMBL/GenBank/DDBJ databases">
        <authorList>
            <person name="Varghese N."/>
            <person name="Submissions S."/>
        </authorList>
    </citation>
    <scope>NUCLEOTIDE SEQUENCE [LARGE SCALE GENOMIC DNA]</scope>
    <source>
        <strain evidence="4">DSM 22002</strain>
    </source>
</reference>
<accession>A0A1G8CB66</accession>
<protein>
    <submittedName>
        <fullName evidence="3">Malate/lactate/ureidoglycolate dehydrogenase, LDH2 family</fullName>
    </submittedName>
</protein>
<dbReference type="GO" id="GO:0016491">
    <property type="term" value="F:oxidoreductase activity"/>
    <property type="evidence" value="ECO:0007669"/>
    <property type="project" value="UniProtKB-KW"/>
</dbReference>
<dbReference type="Gene3D" id="1.10.1530.10">
    <property type="match status" value="1"/>
</dbReference>
<evidence type="ECO:0000256" key="2">
    <source>
        <dbReference type="ARBA" id="ARBA00023002"/>
    </source>
</evidence>
<evidence type="ECO:0000313" key="4">
    <source>
        <dbReference type="Proteomes" id="UP000198822"/>
    </source>
</evidence>
<evidence type="ECO:0000313" key="3">
    <source>
        <dbReference type="EMBL" id="SDH42711.1"/>
    </source>
</evidence>
<dbReference type="PANTHER" id="PTHR11091">
    <property type="entry name" value="OXIDOREDUCTASE-RELATED"/>
    <property type="match status" value="1"/>
</dbReference>
<keyword evidence="2" id="KW-0560">Oxidoreductase</keyword>
<dbReference type="InterPro" id="IPR043143">
    <property type="entry name" value="Mal/L-sulf/L-lact_DH-like_NADP"/>
</dbReference>
<evidence type="ECO:0000256" key="1">
    <source>
        <dbReference type="ARBA" id="ARBA00006056"/>
    </source>
</evidence>
<organism evidence="3 4">
    <name type="scientific">Agrococcus jejuensis</name>
    <dbReference type="NCBI Taxonomy" id="399736"/>
    <lineage>
        <taxon>Bacteria</taxon>
        <taxon>Bacillati</taxon>
        <taxon>Actinomycetota</taxon>
        <taxon>Actinomycetes</taxon>
        <taxon>Micrococcales</taxon>
        <taxon>Microbacteriaceae</taxon>
        <taxon>Agrococcus</taxon>
    </lineage>
</organism>
<dbReference type="Gene3D" id="3.30.1370.60">
    <property type="entry name" value="Hypothetical oxidoreductase yiak, domain 2"/>
    <property type="match status" value="1"/>
</dbReference>
<dbReference type="Proteomes" id="UP000198822">
    <property type="component" value="Chromosome I"/>
</dbReference>
<dbReference type="STRING" id="399736.SAMN04489720_1227"/>
<comment type="similarity">
    <text evidence="1">Belongs to the LDH2/MDH2 oxidoreductase family.</text>
</comment>
<dbReference type="Pfam" id="PF02615">
    <property type="entry name" value="Ldh_2"/>
    <property type="match status" value="1"/>
</dbReference>
<name>A0A1G8CB66_9MICO</name>